<dbReference type="WBParaSite" id="JU765_v2.g17529.t1">
    <property type="protein sequence ID" value="JU765_v2.g17529.t1"/>
    <property type="gene ID" value="JU765_v2.g17529"/>
</dbReference>
<evidence type="ECO:0000313" key="1">
    <source>
        <dbReference type="Proteomes" id="UP000887576"/>
    </source>
</evidence>
<proteinExistence type="predicted"/>
<evidence type="ECO:0000313" key="2">
    <source>
        <dbReference type="WBParaSite" id="JU765_v2.g17529.t1"/>
    </source>
</evidence>
<reference evidence="2" key="1">
    <citation type="submission" date="2022-11" db="UniProtKB">
        <authorList>
            <consortium name="WormBaseParasite"/>
        </authorList>
    </citation>
    <scope>IDENTIFICATION</scope>
</reference>
<sequence>MLFFLGVLFFLIYLFYQFYWKRKDYPPGPLPLPFIGNILQIDSNNFGKQLLNWKKIYGEIYTIWMPTPKIIVSNPECFKELVRLGDAYSGRPQAKLQRMFMGGSYGLVFADEFWRSQKRFALRVLRDFGFVFADEFWRSQKRFALRVLRDFGFGKPILEDTIISQTKEIQQILKNTKSEPFVIRKLITTAVGNVIHQLTFGYTVPLESDYIVNLRDQMIESTEFFFQPMAMLIQLWPGFKALDPLFNYQLKKSWDLNNVLIRMIETEIKKHRETIDWESEPRDYMDAFLMEQKKNGFEKSEHGEWGDRQLIAAVLDLFGAGMETTSATVRMLILYLIRQPEVQKRLHDEIDSKIGRDRAVTMQDQSNLPFLQACITECQRVASIFPMNMSHRLTEDVVLNGYHLRKNMHVVPQFQNIHLDEKYFPNPEHFDPTRHLQNGKFVKNENILPFSAGKRSCLGEGLAKMEIFLMAANLFQQFEFLPEKDGVLPAIKFNKGIMLSPNEFKLRVVPR</sequence>
<dbReference type="Proteomes" id="UP000887576">
    <property type="component" value="Unplaced"/>
</dbReference>
<name>A0AC34QME9_9BILA</name>
<organism evidence="1 2">
    <name type="scientific">Panagrolaimus sp. JU765</name>
    <dbReference type="NCBI Taxonomy" id="591449"/>
    <lineage>
        <taxon>Eukaryota</taxon>
        <taxon>Metazoa</taxon>
        <taxon>Ecdysozoa</taxon>
        <taxon>Nematoda</taxon>
        <taxon>Chromadorea</taxon>
        <taxon>Rhabditida</taxon>
        <taxon>Tylenchina</taxon>
        <taxon>Panagrolaimomorpha</taxon>
        <taxon>Panagrolaimoidea</taxon>
        <taxon>Panagrolaimidae</taxon>
        <taxon>Panagrolaimus</taxon>
    </lineage>
</organism>
<accession>A0AC34QME9</accession>
<protein>
    <submittedName>
        <fullName evidence="2">Cytochrome P450</fullName>
    </submittedName>
</protein>